<comment type="similarity">
    <text evidence="5 18">Belongs to the CDS family.</text>
</comment>
<evidence type="ECO:0000256" key="16">
    <source>
        <dbReference type="ARBA" id="ARBA00023209"/>
    </source>
</evidence>
<feature type="transmembrane region" description="Helical" evidence="19">
    <location>
        <begin position="89"/>
        <end position="106"/>
    </location>
</feature>
<evidence type="ECO:0000256" key="13">
    <source>
        <dbReference type="ARBA" id="ARBA00022989"/>
    </source>
</evidence>
<dbReference type="Pfam" id="PF01148">
    <property type="entry name" value="CTP_transf_1"/>
    <property type="match status" value="1"/>
</dbReference>
<dbReference type="GO" id="GO:0016024">
    <property type="term" value="P:CDP-diacylglycerol biosynthetic process"/>
    <property type="evidence" value="ECO:0007669"/>
    <property type="project" value="UniProtKB-UniPathway"/>
</dbReference>
<proteinExistence type="inferred from homology"/>
<evidence type="ECO:0000256" key="7">
    <source>
        <dbReference type="ARBA" id="ARBA00019373"/>
    </source>
</evidence>
<evidence type="ECO:0000256" key="17">
    <source>
        <dbReference type="ARBA" id="ARBA00023264"/>
    </source>
</evidence>
<keyword evidence="15 19" id="KW-0472">Membrane</keyword>
<evidence type="ECO:0000256" key="1">
    <source>
        <dbReference type="ARBA" id="ARBA00001698"/>
    </source>
</evidence>
<keyword evidence="16" id="KW-0594">Phospholipid biosynthesis</keyword>
<keyword evidence="13 19" id="KW-1133">Transmembrane helix</keyword>
<name>A0A6S6S3D2_9BACT</name>
<feature type="transmembrane region" description="Helical" evidence="19">
    <location>
        <begin position="12"/>
        <end position="41"/>
    </location>
</feature>
<evidence type="ECO:0000256" key="19">
    <source>
        <dbReference type="SAM" id="Phobius"/>
    </source>
</evidence>
<dbReference type="GO" id="GO:0004605">
    <property type="term" value="F:phosphatidate cytidylyltransferase activity"/>
    <property type="evidence" value="ECO:0007669"/>
    <property type="project" value="UniProtKB-EC"/>
</dbReference>
<dbReference type="PROSITE" id="PS01315">
    <property type="entry name" value="CDS"/>
    <property type="match status" value="1"/>
</dbReference>
<reference evidence="20" key="1">
    <citation type="submission" date="2020-01" db="EMBL/GenBank/DDBJ databases">
        <authorList>
            <person name="Meier V. D."/>
            <person name="Meier V D."/>
        </authorList>
    </citation>
    <scope>NUCLEOTIDE SEQUENCE</scope>
    <source>
        <strain evidence="20">HLG_WM_MAG_10</strain>
    </source>
</reference>
<keyword evidence="8" id="KW-1003">Cell membrane</keyword>
<comment type="catalytic activity">
    <reaction evidence="1 18">
        <text>a 1,2-diacyl-sn-glycero-3-phosphate + CTP + H(+) = a CDP-1,2-diacyl-sn-glycerol + diphosphate</text>
        <dbReference type="Rhea" id="RHEA:16229"/>
        <dbReference type="ChEBI" id="CHEBI:15378"/>
        <dbReference type="ChEBI" id="CHEBI:33019"/>
        <dbReference type="ChEBI" id="CHEBI:37563"/>
        <dbReference type="ChEBI" id="CHEBI:58332"/>
        <dbReference type="ChEBI" id="CHEBI:58608"/>
        <dbReference type="EC" id="2.7.7.41"/>
    </reaction>
</comment>
<dbReference type="PANTHER" id="PTHR46382:SF1">
    <property type="entry name" value="PHOSPHATIDATE CYTIDYLYLTRANSFERASE"/>
    <property type="match status" value="1"/>
</dbReference>
<evidence type="ECO:0000256" key="6">
    <source>
        <dbReference type="ARBA" id="ARBA00012487"/>
    </source>
</evidence>
<evidence type="ECO:0000256" key="10">
    <source>
        <dbReference type="ARBA" id="ARBA00022679"/>
    </source>
</evidence>
<evidence type="ECO:0000256" key="12">
    <source>
        <dbReference type="ARBA" id="ARBA00022695"/>
    </source>
</evidence>
<keyword evidence="17" id="KW-1208">Phospholipid metabolism</keyword>
<dbReference type="UniPathway" id="UPA00557">
    <property type="reaction ID" value="UER00614"/>
</dbReference>
<dbReference type="InterPro" id="IPR000374">
    <property type="entry name" value="PC_trans"/>
</dbReference>
<keyword evidence="11 18" id="KW-0812">Transmembrane</keyword>
<keyword evidence="14" id="KW-0443">Lipid metabolism</keyword>
<comment type="subcellular location">
    <subcellularLocation>
        <location evidence="2">Cell membrane</location>
        <topology evidence="2">Multi-pass membrane protein</topology>
    </subcellularLocation>
</comment>
<evidence type="ECO:0000256" key="5">
    <source>
        <dbReference type="ARBA" id="ARBA00010185"/>
    </source>
</evidence>
<feature type="transmembrane region" description="Helical" evidence="19">
    <location>
        <begin position="118"/>
        <end position="136"/>
    </location>
</feature>
<evidence type="ECO:0000256" key="18">
    <source>
        <dbReference type="RuleBase" id="RU003938"/>
    </source>
</evidence>
<feature type="transmembrane region" description="Helical" evidence="19">
    <location>
        <begin position="62"/>
        <end position="83"/>
    </location>
</feature>
<keyword evidence="10 18" id="KW-0808">Transferase</keyword>
<feature type="transmembrane region" description="Helical" evidence="19">
    <location>
        <begin position="263"/>
        <end position="281"/>
    </location>
</feature>
<evidence type="ECO:0000256" key="3">
    <source>
        <dbReference type="ARBA" id="ARBA00005119"/>
    </source>
</evidence>
<evidence type="ECO:0000256" key="9">
    <source>
        <dbReference type="ARBA" id="ARBA00022516"/>
    </source>
</evidence>
<evidence type="ECO:0000256" key="2">
    <source>
        <dbReference type="ARBA" id="ARBA00004651"/>
    </source>
</evidence>
<dbReference type="GO" id="GO:0005886">
    <property type="term" value="C:plasma membrane"/>
    <property type="evidence" value="ECO:0007669"/>
    <property type="project" value="UniProtKB-SubCell"/>
</dbReference>
<protein>
    <recommendedName>
        <fullName evidence="7 18">Phosphatidate cytidylyltransferase</fullName>
        <ecNumber evidence="6 18">2.7.7.41</ecNumber>
    </recommendedName>
</protein>
<evidence type="ECO:0000256" key="8">
    <source>
        <dbReference type="ARBA" id="ARBA00022475"/>
    </source>
</evidence>
<organism evidence="20">
    <name type="scientific">uncultured Aureispira sp</name>
    <dbReference type="NCBI Taxonomy" id="1331704"/>
    <lineage>
        <taxon>Bacteria</taxon>
        <taxon>Pseudomonadati</taxon>
        <taxon>Bacteroidota</taxon>
        <taxon>Saprospiria</taxon>
        <taxon>Saprospirales</taxon>
        <taxon>Saprospiraceae</taxon>
        <taxon>Aureispira</taxon>
        <taxon>environmental samples</taxon>
    </lineage>
</organism>
<dbReference type="PANTHER" id="PTHR46382">
    <property type="entry name" value="PHOSPHATIDATE CYTIDYLYLTRANSFERASE"/>
    <property type="match status" value="1"/>
</dbReference>
<comment type="pathway">
    <text evidence="4">Lipid metabolism.</text>
</comment>
<accession>A0A6S6S3D2</accession>
<evidence type="ECO:0000256" key="15">
    <source>
        <dbReference type="ARBA" id="ARBA00023136"/>
    </source>
</evidence>
<feature type="transmembrane region" description="Helical" evidence="19">
    <location>
        <begin position="191"/>
        <end position="212"/>
    </location>
</feature>
<evidence type="ECO:0000313" key="20">
    <source>
        <dbReference type="EMBL" id="CAA6802821.1"/>
    </source>
</evidence>
<dbReference type="EMBL" id="CACVAQ010000080">
    <property type="protein sequence ID" value="CAA6802821.1"/>
    <property type="molecule type" value="Genomic_DNA"/>
</dbReference>
<sequence length="284" mass="31305">MSLKTRTVTGLAFGAVMIGGCLLDPVSCTILFLLITVLCLWELGGHLLAQDGTATVNWARTIGFIFIGAYFPLLVALIYIGKYEDATKLAYLFPALAFFMFLFELFGKSLKPFHNLGFLALGVLYIGLPFSLLIWMCSSPIPQFGGVGNQFILAMLFMVWASDVFAYLLGSKIGKNKMFPRISPNKTWEGTFSGVAGAILTGYLCSLVFTSLSFPMPFWIGMACICTLFGILGDLVESMFKRSLGIKDSGTLLPGHGGFLDRFDAFVFVIPFVFTYVIIYFDVW</sequence>
<evidence type="ECO:0000256" key="11">
    <source>
        <dbReference type="ARBA" id="ARBA00022692"/>
    </source>
</evidence>
<feature type="transmembrane region" description="Helical" evidence="19">
    <location>
        <begin position="151"/>
        <end position="170"/>
    </location>
</feature>
<keyword evidence="12 18" id="KW-0548">Nucleotidyltransferase</keyword>
<dbReference type="EC" id="2.7.7.41" evidence="6 18"/>
<feature type="transmembrane region" description="Helical" evidence="19">
    <location>
        <begin position="218"/>
        <end position="236"/>
    </location>
</feature>
<dbReference type="PROSITE" id="PS51257">
    <property type="entry name" value="PROKAR_LIPOPROTEIN"/>
    <property type="match status" value="1"/>
</dbReference>
<comment type="pathway">
    <text evidence="3 18">Phospholipid metabolism; CDP-diacylglycerol biosynthesis; CDP-diacylglycerol from sn-glycerol 3-phosphate: step 3/3.</text>
</comment>
<evidence type="ECO:0000256" key="14">
    <source>
        <dbReference type="ARBA" id="ARBA00023098"/>
    </source>
</evidence>
<keyword evidence="9" id="KW-0444">Lipid biosynthesis</keyword>
<evidence type="ECO:0000256" key="4">
    <source>
        <dbReference type="ARBA" id="ARBA00005189"/>
    </source>
</evidence>
<dbReference type="AlphaFoldDB" id="A0A6S6S3D2"/>
<gene>
    <name evidence="20" type="ORF">HELGO_WM12040</name>
</gene>